<protein>
    <submittedName>
        <fullName evidence="8">N-acetyltransferase</fullName>
    </submittedName>
</protein>
<accession>N6W3K1</accession>
<dbReference type="Proteomes" id="UP000013165">
    <property type="component" value="Unassembled WGS sequence"/>
</dbReference>
<dbReference type="PATRIC" id="fig|626887.3.peg.114"/>
<dbReference type="eggNOG" id="COG0454">
    <property type="taxonomic scope" value="Bacteria"/>
</dbReference>
<evidence type="ECO:0000256" key="5">
    <source>
        <dbReference type="ARBA" id="ARBA00023315"/>
    </source>
</evidence>
<evidence type="ECO:0000313" key="8">
    <source>
        <dbReference type="EMBL" id="ENO17120.1"/>
    </source>
</evidence>
<dbReference type="EMBL" id="APLQ01000005">
    <property type="protein sequence ID" value="ENO17120.1"/>
    <property type="molecule type" value="Genomic_DNA"/>
</dbReference>
<dbReference type="SUPFAM" id="SSF55729">
    <property type="entry name" value="Acyl-CoA N-acyltransferases (Nat)"/>
    <property type="match status" value="1"/>
</dbReference>
<dbReference type="Pfam" id="PF00583">
    <property type="entry name" value="Acetyltransf_1"/>
    <property type="match status" value="1"/>
</dbReference>
<dbReference type="PANTHER" id="PTHR36449:SF1">
    <property type="entry name" value="ACETYLTRANSFERASE"/>
    <property type="match status" value="1"/>
</dbReference>
<dbReference type="Gene3D" id="3.40.630.30">
    <property type="match status" value="1"/>
</dbReference>
<keyword evidence="3" id="KW-1277">Toxin-antitoxin system</keyword>
<dbReference type="PANTHER" id="PTHR36449">
    <property type="entry name" value="ACETYLTRANSFERASE-RELATED"/>
    <property type="match status" value="1"/>
</dbReference>
<keyword evidence="9" id="KW-1185">Reference proteome</keyword>
<evidence type="ECO:0000256" key="3">
    <source>
        <dbReference type="ARBA" id="ARBA00022649"/>
    </source>
</evidence>
<dbReference type="AlphaFoldDB" id="N6W3K1"/>
<keyword evidence="4 8" id="KW-0808">Transferase</keyword>
<evidence type="ECO:0000313" key="9">
    <source>
        <dbReference type="Proteomes" id="UP000013165"/>
    </source>
</evidence>
<reference evidence="8 9" key="1">
    <citation type="journal article" date="2013" name="Genome Announc.">
        <title>Genome Sequence of the Polycyclic Aromatic Hydrocarbon-Degrading Bacterium Strain Marinobacter nanhaiticus D15-8WT.</title>
        <authorList>
            <person name="Cui Z."/>
            <person name="Gao W."/>
            <person name="Li Q."/>
            <person name="Xu G."/>
            <person name="Zheng L."/>
        </authorList>
    </citation>
    <scope>NUCLEOTIDE SEQUENCE [LARGE SCALE GENOMIC DNA]</scope>
    <source>
        <strain evidence="8 9">D15-8W</strain>
    </source>
</reference>
<feature type="domain" description="N-acetyltransferase" evidence="7">
    <location>
        <begin position="42"/>
        <end position="140"/>
    </location>
</feature>
<proteinExistence type="inferred from homology"/>
<sequence length="180" mass="20193">MRVKLTRIEKRHNRKKFDCENKDLNDFLAHSARTSDKKRMTRTYVLEDPGDPNTVMGYVTLTSTSIDIPDECYAGRKLKNPVPALLLAKMGIDKRYKGQGYGKRLLTFSIVTASEVSDKIGGIGLVIDAKDEEAKAFYVHRGGSDLEVIDESGLKLWLPIDICDYLATLQQQKSQQKPGA</sequence>
<organism evidence="8 9">
    <name type="scientific">Marinobacter nanhaiticus D15-8W</name>
    <dbReference type="NCBI Taxonomy" id="626887"/>
    <lineage>
        <taxon>Bacteria</taxon>
        <taxon>Pseudomonadati</taxon>
        <taxon>Pseudomonadota</taxon>
        <taxon>Gammaproteobacteria</taxon>
        <taxon>Pseudomonadales</taxon>
        <taxon>Marinobacteraceae</taxon>
        <taxon>Marinobacter</taxon>
    </lineage>
</organism>
<dbReference type="STRING" id="626887.J057_00604"/>
<evidence type="ECO:0000256" key="1">
    <source>
        <dbReference type="ARBA" id="ARBA00009342"/>
    </source>
</evidence>
<keyword evidence="5" id="KW-0012">Acyltransferase</keyword>
<dbReference type="OrthoDB" id="9799147at2"/>
<dbReference type="GO" id="GO:0016747">
    <property type="term" value="F:acyltransferase activity, transferring groups other than amino-acyl groups"/>
    <property type="evidence" value="ECO:0007669"/>
    <property type="project" value="InterPro"/>
</dbReference>
<dbReference type="InterPro" id="IPR000182">
    <property type="entry name" value="GNAT_dom"/>
</dbReference>
<dbReference type="RefSeq" id="WP_004578772.1">
    <property type="nucleotide sequence ID" value="NZ_AP028879.1"/>
</dbReference>
<evidence type="ECO:0000259" key="7">
    <source>
        <dbReference type="Pfam" id="PF00583"/>
    </source>
</evidence>
<dbReference type="InterPro" id="IPR016181">
    <property type="entry name" value="Acyl_CoA_acyltransferase"/>
</dbReference>
<evidence type="ECO:0000256" key="4">
    <source>
        <dbReference type="ARBA" id="ARBA00022679"/>
    </source>
</evidence>
<evidence type="ECO:0000256" key="2">
    <source>
        <dbReference type="ARBA" id="ARBA00022491"/>
    </source>
</evidence>
<dbReference type="HOGENOM" id="CLU_101288_3_0_6"/>
<comment type="catalytic activity">
    <reaction evidence="6">
        <text>glycyl-tRNA(Gly) + acetyl-CoA = N-acetylglycyl-tRNA(Gly) + CoA + H(+)</text>
        <dbReference type="Rhea" id="RHEA:81867"/>
        <dbReference type="Rhea" id="RHEA-COMP:9683"/>
        <dbReference type="Rhea" id="RHEA-COMP:19766"/>
        <dbReference type="ChEBI" id="CHEBI:15378"/>
        <dbReference type="ChEBI" id="CHEBI:57287"/>
        <dbReference type="ChEBI" id="CHEBI:57288"/>
        <dbReference type="ChEBI" id="CHEBI:78522"/>
        <dbReference type="ChEBI" id="CHEBI:232036"/>
    </reaction>
</comment>
<name>N6W3K1_9GAMM</name>
<comment type="similarity">
    <text evidence="1">Belongs to the acetyltransferase family. GNAT subfamily.</text>
</comment>
<evidence type="ECO:0000256" key="6">
    <source>
        <dbReference type="ARBA" id="ARBA00049880"/>
    </source>
</evidence>
<comment type="caution">
    <text evidence="8">The sequence shown here is derived from an EMBL/GenBank/DDBJ whole genome shotgun (WGS) entry which is preliminary data.</text>
</comment>
<gene>
    <name evidence="8" type="ORF">J057_00604</name>
</gene>
<keyword evidence="2" id="KW-0678">Repressor</keyword>